<name>A0A9P1KE75_9CYAN</name>
<dbReference type="Gene3D" id="3.40.50.1260">
    <property type="entry name" value="Phosphoglycerate kinase, N-terminal domain"/>
    <property type="match status" value="2"/>
</dbReference>
<dbReference type="PRINTS" id="PR00477">
    <property type="entry name" value="PHGLYCKINASE"/>
</dbReference>
<comment type="subcellular location">
    <subcellularLocation>
        <location evidence="12">Cytoplasm</location>
    </subcellularLocation>
</comment>
<dbReference type="AlphaFoldDB" id="A0A9P1KE75"/>
<keyword evidence="11 12" id="KW-0324">Glycolysis</keyword>
<dbReference type="PANTHER" id="PTHR11406">
    <property type="entry name" value="PHOSPHOGLYCERATE KINASE"/>
    <property type="match status" value="1"/>
</dbReference>
<dbReference type="InterPro" id="IPR015824">
    <property type="entry name" value="Phosphoglycerate_kinase_N"/>
</dbReference>
<evidence type="ECO:0000256" key="6">
    <source>
        <dbReference type="ARBA" id="ARBA00016471"/>
    </source>
</evidence>
<evidence type="ECO:0000256" key="8">
    <source>
        <dbReference type="ARBA" id="ARBA00022741"/>
    </source>
</evidence>
<reference evidence="16 17" key="1">
    <citation type="submission" date="2014-02" db="EMBL/GenBank/DDBJ databases">
        <authorList>
            <person name="Genoscope - CEA"/>
        </authorList>
    </citation>
    <scope>NUCLEOTIDE SEQUENCE [LARGE SCALE GENOMIC DNA]</scope>
    <source>
        <strain evidence="16 17">PCC 8005</strain>
    </source>
</reference>
<feature type="binding site" evidence="12 14">
    <location>
        <position position="296"/>
    </location>
    <ligand>
        <name>ATP</name>
        <dbReference type="ChEBI" id="CHEBI:30616"/>
    </ligand>
</feature>
<dbReference type="GO" id="GO:0043531">
    <property type="term" value="F:ADP binding"/>
    <property type="evidence" value="ECO:0007669"/>
    <property type="project" value="TreeGrafter"/>
</dbReference>
<evidence type="ECO:0000313" key="16">
    <source>
        <dbReference type="EMBL" id="CDM94503.1"/>
    </source>
</evidence>
<keyword evidence="8 12" id="KW-0547">Nucleotide-binding</keyword>
<evidence type="ECO:0000256" key="4">
    <source>
        <dbReference type="ARBA" id="ARBA00011245"/>
    </source>
</evidence>
<dbReference type="GO" id="GO:0005524">
    <property type="term" value="F:ATP binding"/>
    <property type="evidence" value="ECO:0007669"/>
    <property type="project" value="UniProtKB-KW"/>
</dbReference>
<feature type="binding site" evidence="12 13">
    <location>
        <begin position="24"/>
        <end position="26"/>
    </location>
    <ligand>
        <name>substrate</name>
    </ligand>
</feature>
<gene>
    <name evidence="12 16" type="primary">pgk</name>
    <name evidence="16" type="ORF">ARTHRO_20037</name>
</gene>
<feature type="binding site" evidence="12 14">
    <location>
        <begin position="356"/>
        <end position="359"/>
    </location>
    <ligand>
        <name>ATP</name>
        <dbReference type="ChEBI" id="CHEBI:30616"/>
    </ligand>
</feature>
<feature type="binding site" evidence="12">
    <location>
        <position position="121"/>
    </location>
    <ligand>
        <name>substrate</name>
    </ligand>
</feature>
<dbReference type="GO" id="GO:0006094">
    <property type="term" value="P:gluconeogenesis"/>
    <property type="evidence" value="ECO:0007669"/>
    <property type="project" value="TreeGrafter"/>
</dbReference>
<accession>A0A9P1KE75</accession>
<keyword evidence="7 12" id="KW-0808">Transferase</keyword>
<evidence type="ECO:0000256" key="15">
    <source>
        <dbReference type="RuleBase" id="RU000532"/>
    </source>
</evidence>
<dbReference type="CDD" id="cd00318">
    <property type="entry name" value="Phosphoglycerate_kinase"/>
    <property type="match status" value="1"/>
</dbReference>
<evidence type="ECO:0000256" key="10">
    <source>
        <dbReference type="ARBA" id="ARBA00022840"/>
    </source>
</evidence>
<feature type="binding site" evidence="12 13">
    <location>
        <begin position="62"/>
        <end position="65"/>
    </location>
    <ligand>
        <name>substrate</name>
    </ligand>
</feature>
<dbReference type="InterPro" id="IPR036043">
    <property type="entry name" value="Phosphoglycerate_kinase_sf"/>
</dbReference>
<dbReference type="RefSeq" id="WP_006626244.1">
    <property type="nucleotide sequence ID" value="NZ_FO818640.1"/>
</dbReference>
<feature type="binding site" evidence="12 14">
    <location>
        <position position="327"/>
    </location>
    <ligand>
        <name>ATP</name>
        <dbReference type="ChEBI" id="CHEBI:30616"/>
    </ligand>
</feature>
<comment type="catalytic activity">
    <reaction evidence="1 12 15">
        <text>(2R)-3-phosphoglycerate + ATP = (2R)-3-phospho-glyceroyl phosphate + ADP</text>
        <dbReference type="Rhea" id="RHEA:14801"/>
        <dbReference type="ChEBI" id="CHEBI:30616"/>
        <dbReference type="ChEBI" id="CHEBI:57604"/>
        <dbReference type="ChEBI" id="CHEBI:58272"/>
        <dbReference type="ChEBI" id="CHEBI:456216"/>
        <dbReference type="EC" id="2.7.2.3"/>
    </reaction>
</comment>
<dbReference type="GO" id="GO:0004618">
    <property type="term" value="F:phosphoglycerate kinase activity"/>
    <property type="evidence" value="ECO:0007669"/>
    <property type="project" value="UniProtKB-UniRule"/>
</dbReference>
<feature type="binding site" evidence="13">
    <location>
        <position position="154"/>
    </location>
    <ligand>
        <name>(2R)-3-phosphoglycerate</name>
        <dbReference type="ChEBI" id="CHEBI:58272"/>
    </ligand>
</feature>
<evidence type="ECO:0000256" key="14">
    <source>
        <dbReference type="PIRSR" id="PIRSR000724-2"/>
    </source>
</evidence>
<dbReference type="EMBL" id="FO818640">
    <property type="protein sequence ID" value="CDM94503.1"/>
    <property type="molecule type" value="Genomic_DNA"/>
</dbReference>
<evidence type="ECO:0000256" key="12">
    <source>
        <dbReference type="HAMAP-Rule" id="MF_00145"/>
    </source>
</evidence>
<dbReference type="InterPro" id="IPR001576">
    <property type="entry name" value="Phosphoglycerate_kinase"/>
</dbReference>
<comment type="pathway">
    <text evidence="2 12">Carbohydrate degradation; glycolysis; pyruvate from D-glyceraldehyde 3-phosphate: step 2/5.</text>
</comment>
<dbReference type="PIRSF" id="PIRSF000724">
    <property type="entry name" value="Pgk"/>
    <property type="match status" value="1"/>
</dbReference>
<evidence type="ECO:0000256" key="9">
    <source>
        <dbReference type="ARBA" id="ARBA00022777"/>
    </source>
</evidence>
<dbReference type="FunFam" id="3.40.50.1260:FF:000006">
    <property type="entry name" value="Phosphoglycerate kinase"/>
    <property type="match status" value="1"/>
</dbReference>
<feature type="binding site" evidence="13">
    <location>
        <position position="39"/>
    </location>
    <ligand>
        <name>(2R)-3-phosphoglycerate</name>
        <dbReference type="ChEBI" id="CHEBI:58272"/>
    </ligand>
</feature>
<feature type="binding site" evidence="13">
    <location>
        <position position="121"/>
    </location>
    <ligand>
        <name>(2R)-3-phosphoglycerate</name>
        <dbReference type="ChEBI" id="CHEBI:58272"/>
    </ligand>
</feature>
<dbReference type="PROSITE" id="PS00111">
    <property type="entry name" value="PGLYCERATE_KINASE"/>
    <property type="match status" value="1"/>
</dbReference>
<protein>
    <recommendedName>
        <fullName evidence="6 12">Phosphoglycerate kinase</fullName>
        <ecNumber evidence="5 12">2.7.2.3</ecNumber>
    </recommendedName>
</protein>
<dbReference type="PANTHER" id="PTHR11406:SF23">
    <property type="entry name" value="PHOSPHOGLYCERATE KINASE 1, CHLOROPLASTIC-RELATED"/>
    <property type="match status" value="1"/>
</dbReference>
<dbReference type="HAMAP" id="MF_00145">
    <property type="entry name" value="Phosphoglyc_kinase"/>
    <property type="match status" value="1"/>
</dbReference>
<dbReference type="InterPro" id="IPR015911">
    <property type="entry name" value="Phosphoglycerate_kinase_CS"/>
</dbReference>
<dbReference type="SUPFAM" id="SSF53748">
    <property type="entry name" value="Phosphoglycerate kinase"/>
    <property type="match status" value="1"/>
</dbReference>
<dbReference type="EC" id="2.7.2.3" evidence="5 12"/>
<comment type="subunit">
    <text evidence="4 12">Monomer.</text>
</comment>
<evidence type="ECO:0000256" key="11">
    <source>
        <dbReference type="ARBA" id="ARBA00023152"/>
    </source>
</evidence>
<keyword evidence="17" id="KW-1185">Reference proteome</keyword>
<feature type="binding site" evidence="12">
    <location>
        <position position="39"/>
    </location>
    <ligand>
        <name>substrate</name>
    </ligand>
</feature>
<sequence length="400" mass="42047">MAKKTVANLSASELSGKKVLVRADFNVPLDNGSISDDTRIRAALPTIQDLTSKGAKVILSSHFGRPQGQVVESMRLTPVAARLSELLGKTVKKCDDCIGEEVAVAVGAMSDGDVLLLENVRFHAAEEKNDPEFAKQLASVADLYVNDAFGTAHRAHASTEGVTKYLSPCVAGYLIEKELQFLQGAIESPQRPLAAIIGGSKVSSKIGVIEALLDKCDKLLLGGGMIFTFYKARGLSVGNSLVEEDKLELAKSLEAKAKEKGVTMLLPTDVVLADKFAADADSQTVSVEAIPDGWMGLDIGPDSVKVFQEALGDCKTVLWNGPMGVFEFEKFAAGTRAIAQTLAELTSTGTTTIIGGGDSVAAVEQLNLGEKMSHISTGGGASLELLEGKQLPGIVALDDA</sequence>
<evidence type="ECO:0000256" key="1">
    <source>
        <dbReference type="ARBA" id="ARBA00000642"/>
    </source>
</evidence>
<evidence type="ECO:0000256" key="2">
    <source>
        <dbReference type="ARBA" id="ARBA00004838"/>
    </source>
</evidence>
<evidence type="ECO:0000256" key="7">
    <source>
        <dbReference type="ARBA" id="ARBA00022679"/>
    </source>
</evidence>
<evidence type="ECO:0000313" key="17">
    <source>
        <dbReference type="Proteomes" id="UP000032946"/>
    </source>
</evidence>
<proteinExistence type="inferred from homology"/>
<keyword evidence="12" id="KW-0963">Cytoplasm</keyword>
<feature type="binding site" evidence="12">
    <location>
        <position position="154"/>
    </location>
    <ligand>
        <name>substrate</name>
    </ligand>
</feature>
<keyword evidence="9 12" id="KW-0418">Kinase</keyword>
<evidence type="ECO:0000256" key="3">
    <source>
        <dbReference type="ARBA" id="ARBA00008982"/>
    </source>
</evidence>
<dbReference type="FunFam" id="3.40.50.1260:FF:000003">
    <property type="entry name" value="Phosphoglycerate kinase"/>
    <property type="match status" value="1"/>
</dbReference>
<evidence type="ECO:0000256" key="5">
    <source>
        <dbReference type="ARBA" id="ARBA00013061"/>
    </source>
</evidence>
<dbReference type="Proteomes" id="UP000032946">
    <property type="component" value="Chromosome"/>
</dbReference>
<dbReference type="Pfam" id="PF00162">
    <property type="entry name" value="PGK"/>
    <property type="match status" value="1"/>
</dbReference>
<feature type="binding site" evidence="12 14">
    <location>
        <position position="205"/>
    </location>
    <ligand>
        <name>ATP</name>
        <dbReference type="ChEBI" id="CHEBI:30616"/>
    </ligand>
</feature>
<dbReference type="GO" id="GO:0006096">
    <property type="term" value="P:glycolytic process"/>
    <property type="evidence" value="ECO:0007669"/>
    <property type="project" value="UniProtKB-UniRule"/>
</dbReference>
<organism evidence="16 17">
    <name type="scientific">Limnospira indica PCC 8005</name>
    <dbReference type="NCBI Taxonomy" id="376219"/>
    <lineage>
        <taxon>Bacteria</taxon>
        <taxon>Bacillati</taxon>
        <taxon>Cyanobacteriota</taxon>
        <taxon>Cyanophyceae</taxon>
        <taxon>Oscillatoriophycideae</taxon>
        <taxon>Oscillatoriales</taxon>
        <taxon>Sirenicapillariaceae</taxon>
        <taxon>Limnospira</taxon>
    </lineage>
</organism>
<comment type="similarity">
    <text evidence="3 12 15">Belongs to the phosphoglycerate kinase family.</text>
</comment>
<evidence type="ECO:0000256" key="13">
    <source>
        <dbReference type="PIRSR" id="PIRSR000724-1"/>
    </source>
</evidence>
<keyword evidence="10 12" id="KW-0067">ATP-binding</keyword>
<dbReference type="GO" id="GO:0005829">
    <property type="term" value="C:cytosol"/>
    <property type="evidence" value="ECO:0007669"/>
    <property type="project" value="TreeGrafter"/>
</dbReference>